<reference evidence="2 3" key="1">
    <citation type="submission" date="2018-09" db="EMBL/GenBank/DDBJ databases">
        <title>Genome sequencing of Nocardioides immobilis CCTCC AB 2017083 for comparison to Nocardioides silvaticus.</title>
        <authorList>
            <person name="Li C."/>
            <person name="Wang G."/>
        </authorList>
    </citation>
    <scope>NUCLEOTIDE SEQUENCE [LARGE SCALE GENOMIC DNA]</scope>
    <source>
        <strain evidence="2 3">CCTCC AB 2017083</strain>
    </source>
</reference>
<evidence type="ECO:0008006" key="4">
    <source>
        <dbReference type="Google" id="ProtNLM"/>
    </source>
</evidence>
<evidence type="ECO:0000313" key="2">
    <source>
        <dbReference type="EMBL" id="RHW24317.1"/>
    </source>
</evidence>
<organism evidence="2 3">
    <name type="scientific">Nocardioides immobilis</name>
    <dbReference type="NCBI Taxonomy" id="2049295"/>
    <lineage>
        <taxon>Bacteria</taxon>
        <taxon>Bacillati</taxon>
        <taxon>Actinomycetota</taxon>
        <taxon>Actinomycetes</taxon>
        <taxon>Propionibacteriales</taxon>
        <taxon>Nocardioidaceae</taxon>
        <taxon>Nocardioides</taxon>
    </lineage>
</organism>
<dbReference type="Pfam" id="PF12389">
    <property type="entry name" value="Peptidase_M73"/>
    <property type="match status" value="1"/>
</dbReference>
<accession>A0A417XVY3</accession>
<evidence type="ECO:0000313" key="3">
    <source>
        <dbReference type="Proteomes" id="UP000283644"/>
    </source>
</evidence>
<dbReference type="EMBL" id="QXGH01000033">
    <property type="protein sequence ID" value="RHW24317.1"/>
    <property type="molecule type" value="Genomic_DNA"/>
</dbReference>
<dbReference type="RefSeq" id="WP_118927940.1">
    <property type="nucleotide sequence ID" value="NZ_QXGH01000033.1"/>
</dbReference>
<dbReference type="Proteomes" id="UP000283644">
    <property type="component" value="Unassembled WGS sequence"/>
</dbReference>
<feature type="chain" id="PRO_5019255406" description="SipW-cognate class signal peptide" evidence="1">
    <location>
        <begin position="33"/>
        <end position="201"/>
    </location>
</feature>
<keyword evidence="1" id="KW-0732">Signal</keyword>
<dbReference type="AlphaFoldDB" id="A0A417XVY3"/>
<name>A0A417XVY3_9ACTN</name>
<feature type="signal peptide" evidence="1">
    <location>
        <begin position="1"/>
        <end position="32"/>
    </location>
</feature>
<keyword evidence="3" id="KW-1185">Reference proteome</keyword>
<evidence type="ECO:0000256" key="1">
    <source>
        <dbReference type="SAM" id="SignalP"/>
    </source>
</evidence>
<dbReference type="InterPro" id="IPR022121">
    <property type="entry name" value="Peptidase_M73_camelysin"/>
</dbReference>
<gene>
    <name evidence="2" type="ORF">D0Z08_24670</name>
</gene>
<dbReference type="InterPro" id="IPR023833">
    <property type="entry name" value="Signal_pept_SipW-depend-type"/>
</dbReference>
<dbReference type="NCBIfam" id="TIGR04088">
    <property type="entry name" value="cognate_SipW"/>
    <property type="match status" value="1"/>
</dbReference>
<protein>
    <recommendedName>
        <fullName evidence="4">SipW-cognate class signal peptide</fullName>
    </recommendedName>
</protein>
<sequence length="201" mass="20065">MSRHVARRRTGRVRALLCLALLGGLGATTSLAYWTDDVSITGSTFTAGTLDLEVDNADPFAGATVLSMTNMVPGNTSAQVLTIGNAGTAPLKYTLTGGLTGAGATAHNTAASLRLTIVLNGTTSGTGNTSTCTGGAVIYGPTALTSTTTTSILPKRPAAPLATTATESLCFQVTFDAAAPTTLQGTSVSAVFTATGTSDVS</sequence>
<comment type="caution">
    <text evidence="2">The sequence shown here is derived from an EMBL/GenBank/DDBJ whole genome shotgun (WGS) entry which is preliminary data.</text>
</comment>
<dbReference type="OrthoDB" id="3787434at2"/>
<proteinExistence type="predicted"/>